<dbReference type="GO" id="GO:0006310">
    <property type="term" value="P:DNA recombination"/>
    <property type="evidence" value="ECO:0007669"/>
    <property type="project" value="InterPro"/>
</dbReference>
<dbReference type="AlphaFoldDB" id="A0AAV9V574"/>
<keyword evidence="4" id="KW-0067">ATP-binding</keyword>
<feature type="domain" description="ATP-dependent DNA ligase family profile" evidence="7">
    <location>
        <begin position="402"/>
        <end position="549"/>
    </location>
</feature>
<evidence type="ECO:0000259" key="7">
    <source>
        <dbReference type="PROSITE" id="PS50160"/>
    </source>
</evidence>
<dbReference type="GO" id="GO:0032807">
    <property type="term" value="C:DNA ligase IV complex"/>
    <property type="evidence" value="ECO:0007669"/>
    <property type="project" value="TreeGrafter"/>
</dbReference>
<evidence type="ECO:0000256" key="3">
    <source>
        <dbReference type="ARBA" id="ARBA00022741"/>
    </source>
</evidence>
<dbReference type="InterPro" id="IPR012308">
    <property type="entry name" value="DNA_ligase_ATP-dep_N"/>
</dbReference>
<keyword evidence="9" id="KW-1185">Reference proteome</keyword>
<dbReference type="EMBL" id="JAVHNQ010000002">
    <property type="protein sequence ID" value="KAK6354705.1"/>
    <property type="molecule type" value="Genomic_DNA"/>
</dbReference>
<dbReference type="GO" id="GO:0006303">
    <property type="term" value="P:double-strand break repair via nonhomologous end joining"/>
    <property type="evidence" value="ECO:0007669"/>
    <property type="project" value="TreeGrafter"/>
</dbReference>
<dbReference type="PANTHER" id="PTHR45997">
    <property type="entry name" value="DNA LIGASE 4"/>
    <property type="match status" value="1"/>
</dbReference>
<keyword evidence="2" id="KW-0436">Ligase</keyword>
<dbReference type="Pfam" id="PF01068">
    <property type="entry name" value="DNA_ligase_A_M"/>
    <property type="match status" value="1"/>
</dbReference>
<reference evidence="8 9" key="1">
    <citation type="submission" date="2019-10" db="EMBL/GenBank/DDBJ databases">
        <authorList>
            <person name="Palmer J.M."/>
        </authorList>
    </citation>
    <scope>NUCLEOTIDE SEQUENCE [LARGE SCALE GENOMIC DNA]</scope>
    <source>
        <strain evidence="8 9">TWF696</strain>
    </source>
</reference>
<proteinExistence type="inferred from homology"/>
<dbReference type="Proteomes" id="UP001375240">
    <property type="component" value="Unassembled WGS sequence"/>
</dbReference>
<gene>
    <name evidence="8" type="ORF">TWF696_003844</name>
</gene>
<feature type="compositionally biased region" description="Polar residues" evidence="6">
    <location>
        <begin position="737"/>
        <end position="756"/>
    </location>
</feature>
<dbReference type="PANTHER" id="PTHR45997:SF2">
    <property type="entry name" value="ATP DEPENDENT DNA LIGASE DOMAIN PROTEIN (AFU_ORTHOLOGUE AFUA_5G02430)"/>
    <property type="match status" value="1"/>
</dbReference>
<evidence type="ECO:0000313" key="8">
    <source>
        <dbReference type="EMBL" id="KAK6354705.1"/>
    </source>
</evidence>
<feature type="region of interest" description="Disordered" evidence="6">
    <location>
        <begin position="737"/>
        <end position="774"/>
    </location>
</feature>
<dbReference type="Gene3D" id="2.40.50.140">
    <property type="entry name" value="Nucleic acid-binding proteins"/>
    <property type="match status" value="1"/>
</dbReference>
<dbReference type="InterPro" id="IPR029710">
    <property type="entry name" value="LIG4"/>
</dbReference>
<dbReference type="InterPro" id="IPR036599">
    <property type="entry name" value="DNA_ligase_N_sf"/>
</dbReference>
<dbReference type="PROSITE" id="PS50160">
    <property type="entry name" value="DNA_LIGASE_A3"/>
    <property type="match status" value="1"/>
</dbReference>
<sequence length="920" mass="104333">MPFLFAHVCDLLSTLESIHLTGAASGKSYNEYELRRLYKPHLASWFAYFRPDLTPDLWLPLFSLLWPEGRMDRVYGFKEDGLIGAVVGAMCLGSSRAEELRRWRTGGRGDRDLGECIERVFAMAENIVLPANAVTIAEVESILDEMAAHCRFSSSDIRASKDSGILKKAKTTVPTRQFLLGSIYQRLSSRDAKWFTRILLKTLLPVSLEPETIFREFHFLLPEIWRVRGELKSALALLGSKTFKLFPCKPAAEDEQELREAASRLLLPEVGIKVGRPVFIKALSCEQVLRTVGKSTWAMERKYDGEYCQIHIDLTKGKDWLKIFSKSGKESKQDRAACHAIIRECLHLDSPQKRTIKQKCILEAEFLVYDNKDQQIASFHAIRNHVTRSGTYIGTSLSVVDRHRDSEHVMLKFFDCILLDDICTPISSYNARRHHLEQLVKRLPNRAELATRIVIDFGAADARAMFFETFAQGIGMKWEGFVMKPCDGSYVGWGVEKGNFWIKLKKDYIPGFGDTADFAIVGGRYGGKRGMERGLDPSVANTFYAACLVNKQDVVTLSMKPVFKVVFTVSYNLTQADLKFLKSQRYFHGIEFSEAHTASYSLSPLDPHFPEPDFLFSTPLVLGCFGAGFDKIAASDYWTLRWPRVERIHKDRGFLDAVTFQELQEMGRKASTISADIATEIREWEQKLKSSVRRGKVKERDMHNPKGLLARSFWQADSPTTEVLATMQWAPPSVASSINTTGRQSTVGVENPSSSVAKRKRPLSQISGNNMSPVREVEVQRVQRRDDSPKRIISSSPLLQGPVYLMECLSDKKEVQELFDSLGISRRGSCRDLEGQGTADANDVKRKAVLLVEERRREEIRSLVGRLSRASAELGLVVDVYSWRILKKMKRVLDCDAKEVSLKRRRTEEDWSVMHLDTIC</sequence>
<name>A0AAV9V574_9PEZI</name>
<dbReference type="GO" id="GO:0003910">
    <property type="term" value="F:DNA ligase (ATP) activity"/>
    <property type="evidence" value="ECO:0007669"/>
    <property type="project" value="InterPro"/>
</dbReference>
<dbReference type="GO" id="GO:0006297">
    <property type="term" value="P:nucleotide-excision repair, DNA gap filling"/>
    <property type="evidence" value="ECO:0007669"/>
    <property type="project" value="TreeGrafter"/>
</dbReference>
<dbReference type="InterPro" id="IPR012310">
    <property type="entry name" value="DNA_ligase_ATP-dep_cent"/>
</dbReference>
<protein>
    <recommendedName>
        <fullName evidence="7">ATP-dependent DNA ligase family profile domain-containing protein</fullName>
    </recommendedName>
</protein>
<evidence type="ECO:0000256" key="5">
    <source>
        <dbReference type="ARBA" id="ARBA00023242"/>
    </source>
</evidence>
<evidence type="ECO:0000256" key="1">
    <source>
        <dbReference type="ARBA" id="ARBA00007572"/>
    </source>
</evidence>
<dbReference type="Gene3D" id="3.30.470.30">
    <property type="entry name" value="DNA ligase/mRNA capping enzyme"/>
    <property type="match status" value="1"/>
</dbReference>
<organism evidence="8 9">
    <name type="scientific">Orbilia brochopaga</name>
    <dbReference type="NCBI Taxonomy" id="3140254"/>
    <lineage>
        <taxon>Eukaryota</taxon>
        <taxon>Fungi</taxon>
        <taxon>Dikarya</taxon>
        <taxon>Ascomycota</taxon>
        <taxon>Pezizomycotina</taxon>
        <taxon>Orbiliomycetes</taxon>
        <taxon>Orbiliales</taxon>
        <taxon>Orbiliaceae</taxon>
        <taxon>Orbilia</taxon>
    </lineage>
</organism>
<comment type="similarity">
    <text evidence="1">Belongs to the ATP-dependent DNA ligase family.</text>
</comment>
<evidence type="ECO:0000256" key="2">
    <source>
        <dbReference type="ARBA" id="ARBA00022598"/>
    </source>
</evidence>
<dbReference type="GO" id="GO:0003677">
    <property type="term" value="F:DNA binding"/>
    <property type="evidence" value="ECO:0007669"/>
    <property type="project" value="InterPro"/>
</dbReference>
<dbReference type="Pfam" id="PF04675">
    <property type="entry name" value="DNA_ligase_A_N"/>
    <property type="match status" value="1"/>
</dbReference>
<dbReference type="InterPro" id="IPR012340">
    <property type="entry name" value="NA-bd_OB-fold"/>
</dbReference>
<dbReference type="Gene3D" id="1.10.3260.10">
    <property type="entry name" value="DNA ligase, ATP-dependent, N-terminal domain"/>
    <property type="match status" value="1"/>
</dbReference>
<keyword evidence="3" id="KW-0547">Nucleotide-binding</keyword>
<evidence type="ECO:0000313" key="9">
    <source>
        <dbReference type="Proteomes" id="UP001375240"/>
    </source>
</evidence>
<keyword evidence="5" id="KW-0539">Nucleus</keyword>
<dbReference type="GO" id="GO:0005524">
    <property type="term" value="F:ATP binding"/>
    <property type="evidence" value="ECO:0007669"/>
    <property type="project" value="UniProtKB-KW"/>
</dbReference>
<accession>A0AAV9V574</accession>
<dbReference type="SUPFAM" id="SSF50249">
    <property type="entry name" value="Nucleic acid-binding proteins"/>
    <property type="match status" value="1"/>
</dbReference>
<evidence type="ECO:0000256" key="4">
    <source>
        <dbReference type="ARBA" id="ARBA00022840"/>
    </source>
</evidence>
<comment type="caution">
    <text evidence="8">The sequence shown here is derived from an EMBL/GenBank/DDBJ whole genome shotgun (WGS) entry which is preliminary data.</text>
</comment>
<evidence type="ECO:0000256" key="6">
    <source>
        <dbReference type="SAM" id="MobiDB-lite"/>
    </source>
</evidence>
<dbReference type="SUPFAM" id="SSF56091">
    <property type="entry name" value="DNA ligase/mRNA capping enzyme, catalytic domain"/>
    <property type="match status" value="1"/>
</dbReference>